<reference evidence="1" key="1">
    <citation type="submission" date="2019-04" db="EMBL/GenBank/DDBJ databases">
        <title>Microbes associate with the intestines of laboratory mice.</title>
        <authorList>
            <person name="Navarre W."/>
            <person name="Wong E."/>
            <person name="Huang K."/>
            <person name="Tropini C."/>
            <person name="Ng K."/>
            <person name="Yu B."/>
        </authorList>
    </citation>
    <scope>NUCLEOTIDE SEQUENCE</scope>
    <source>
        <strain evidence="1">NM01_1-7b</strain>
    </source>
</reference>
<gene>
    <name evidence="1" type="ORF">E5329_14265</name>
</gene>
<keyword evidence="2" id="KW-1185">Reference proteome</keyword>
<sequence>MGTRMQNRLYVLGIMLIAYVLFAFFGNNKREEKNVPVGMKLLARQPVQRYLMYVAGCSMIIFNVVVIVTVILYGGEIFVIVVSSIVFLGCAGLFFLCGRYCYTSHIFFGDERIMIGQMFGKPDILLWEEIGKVEMKKNRIRI</sequence>
<evidence type="ECO:0000313" key="1">
    <source>
        <dbReference type="EMBL" id="TGY95582.1"/>
    </source>
</evidence>
<dbReference type="EMBL" id="SRYA01000027">
    <property type="protein sequence ID" value="TGY95582.1"/>
    <property type="molecule type" value="Genomic_DNA"/>
</dbReference>
<dbReference type="Proteomes" id="UP000304953">
    <property type="component" value="Unassembled WGS sequence"/>
</dbReference>
<comment type="caution">
    <text evidence="1">The sequence shown here is derived from an EMBL/GenBank/DDBJ whole genome shotgun (WGS) entry which is preliminary data.</text>
</comment>
<protein>
    <submittedName>
        <fullName evidence="1">Uncharacterized protein</fullName>
    </submittedName>
</protein>
<evidence type="ECO:0000313" key="2">
    <source>
        <dbReference type="Proteomes" id="UP000304953"/>
    </source>
</evidence>
<proteinExistence type="predicted"/>
<organism evidence="1 2">
    <name type="scientific">Petralouisia muris</name>
    <dbReference type="NCBI Taxonomy" id="3032872"/>
    <lineage>
        <taxon>Bacteria</taxon>
        <taxon>Bacillati</taxon>
        <taxon>Bacillota</taxon>
        <taxon>Clostridia</taxon>
        <taxon>Lachnospirales</taxon>
        <taxon>Lachnospiraceae</taxon>
        <taxon>Petralouisia</taxon>
    </lineage>
</organism>
<name>A0AC61RUZ4_9FIRM</name>
<accession>A0AC61RUZ4</accession>